<evidence type="ECO:0000256" key="1">
    <source>
        <dbReference type="ARBA" id="ARBA00006211"/>
    </source>
</evidence>
<dbReference type="EMBL" id="JAMDMM010000062">
    <property type="protein sequence ID" value="MCY9610652.1"/>
    <property type="molecule type" value="Genomic_DNA"/>
</dbReference>
<keyword evidence="3" id="KW-0479">Metal-binding</keyword>
<comment type="caution">
    <text evidence="9">The sequence shown here is derived from an EMBL/GenBank/DDBJ whole genome shotgun (WGS) entry which is preliminary data.</text>
</comment>
<sequence>MAARVSLHQDVLRGNREWAERNRSACKSHRTFVVNLMSSPGAGKTSLLESVIPSLQTQLRVAVIEGDVCTTLDAERIARLGVRTAQINTLGACHLDARMINDVIAQLPLAQIDLLLVENVGNLVCPADFDLGEDCRITVISTTEGADKAEKYPSAFRNAHAVLLNKIDLLPYLAFDIKRIQHAVSALNPAAPVFPVSAITGEGLTAWTDWLLRQAKDR</sequence>
<keyword evidence="6" id="KW-0862">Zinc</keyword>
<evidence type="ECO:0000313" key="9">
    <source>
        <dbReference type="EMBL" id="MCY9610652.1"/>
    </source>
</evidence>
<keyword evidence="10" id="KW-1185">Reference proteome</keyword>
<dbReference type="InterPro" id="IPR004392">
    <property type="entry name" value="Hyd_mat_HypB"/>
</dbReference>
<dbReference type="PANTHER" id="PTHR30134:SF2">
    <property type="entry name" value="HYDROGENASE MATURATION FACTOR HYPB"/>
    <property type="match status" value="1"/>
</dbReference>
<evidence type="ECO:0000256" key="5">
    <source>
        <dbReference type="ARBA" id="ARBA00022801"/>
    </source>
</evidence>
<keyword evidence="7" id="KW-0342">GTP-binding</keyword>
<evidence type="ECO:0000256" key="4">
    <source>
        <dbReference type="ARBA" id="ARBA00022741"/>
    </source>
</evidence>
<keyword evidence="5" id="KW-0378">Hydrolase</keyword>
<evidence type="ECO:0000256" key="6">
    <source>
        <dbReference type="ARBA" id="ARBA00022833"/>
    </source>
</evidence>
<dbReference type="InterPro" id="IPR027417">
    <property type="entry name" value="P-loop_NTPase"/>
</dbReference>
<proteinExistence type="inferred from homology"/>
<evidence type="ECO:0000256" key="3">
    <source>
        <dbReference type="ARBA" id="ARBA00022723"/>
    </source>
</evidence>
<gene>
    <name evidence="9" type="primary">hypB</name>
    <name evidence="9" type="ORF">M5W83_26235</name>
</gene>
<dbReference type="Gene3D" id="3.40.50.300">
    <property type="entry name" value="P-loop containing nucleotide triphosphate hydrolases"/>
    <property type="match status" value="1"/>
</dbReference>
<reference evidence="9 10" key="1">
    <citation type="submission" date="2022-05" db="EMBL/GenBank/DDBJ databases">
        <title>Genome Sequencing of Bee-Associated Microbes.</title>
        <authorList>
            <person name="Dunlap C."/>
        </authorList>
    </citation>
    <scope>NUCLEOTIDE SEQUENCE [LARGE SCALE GENOMIC DNA]</scope>
    <source>
        <strain evidence="9 10">NRRL B-14613</strain>
    </source>
</reference>
<dbReference type="Pfam" id="PF02492">
    <property type="entry name" value="cobW"/>
    <property type="match status" value="1"/>
</dbReference>
<dbReference type="InterPro" id="IPR003495">
    <property type="entry name" value="CobW/HypB/UreG_nucleotide-bd"/>
</dbReference>
<evidence type="ECO:0000256" key="2">
    <source>
        <dbReference type="ARBA" id="ARBA00022596"/>
    </source>
</evidence>
<dbReference type="Proteomes" id="UP001209276">
    <property type="component" value="Unassembled WGS sequence"/>
</dbReference>
<dbReference type="PANTHER" id="PTHR30134">
    <property type="entry name" value="HYDROGENASE PROTEIN ASSEMBLY PROTEIN, NICKEL CHAPERONE"/>
    <property type="match status" value="1"/>
</dbReference>
<dbReference type="RefSeq" id="WP_164776277.1">
    <property type="nucleotide sequence ID" value="NZ_CABMNB010000012.1"/>
</dbReference>
<evidence type="ECO:0000313" key="10">
    <source>
        <dbReference type="Proteomes" id="UP001209276"/>
    </source>
</evidence>
<protein>
    <submittedName>
        <fullName evidence="9">Hydrogenase nickel incorporation protein HypB</fullName>
    </submittedName>
</protein>
<dbReference type="SUPFAM" id="SSF52540">
    <property type="entry name" value="P-loop containing nucleoside triphosphate hydrolases"/>
    <property type="match status" value="1"/>
</dbReference>
<dbReference type="PIRSF" id="PIRSF005624">
    <property type="entry name" value="Ni-bind_GTPase"/>
    <property type="match status" value="1"/>
</dbReference>
<accession>A0ABT4G3K0</accession>
<evidence type="ECO:0000256" key="7">
    <source>
        <dbReference type="ARBA" id="ARBA00023134"/>
    </source>
</evidence>
<keyword evidence="4" id="KW-0547">Nucleotide-binding</keyword>
<name>A0ABT4G3K0_PANTH</name>
<feature type="domain" description="CobW/HypB/UreG nucleotide-binding" evidence="8">
    <location>
        <begin position="33"/>
        <end position="194"/>
    </location>
</feature>
<comment type="similarity">
    <text evidence="1">Belongs to the SIMIBI class G3E GTPase family. HypB/HupM subfamily.</text>
</comment>
<dbReference type="NCBIfam" id="TIGR00073">
    <property type="entry name" value="hypB"/>
    <property type="match status" value="1"/>
</dbReference>
<organism evidence="9 10">
    <name type="scientific">Paenibacillus thiaminolyticus</name>
    <name type="common">Bacillus thiaminolyticus</name>
    <dbReference type="NCBI Taxonomy" id="49283"/>
    <lineage>
        <taxon>Bacteria</taxon>
        <taxon>Bacillati</taxon>
        <taxon>Bacillota</taxon>
        <taxon>Bacilli</taxon>
        <taxon>Bacillales</taxon>
        <taxon>Paenibacillaceae</taxon>
        <taxon>Paenibacillus</taxon>
    </lineage>
</organism>
<keyword evidence="2" id="KW-0533">Nickel</keyword>
<dbReference type="GeneID" id="76995027"/>
<evidence type="ECO:0000259" key="8">
    <source>
        <dbReference type="Pfam" id="PF02492"/>
    </source>
</evidence>